<feature type="transmembrane region" description="Helical" evidence="1">
    <location>
        <begin position="436"/>
        <end position="458"/>
    </location>
</feature>
<comment type="caution">
    <text evidence="2">The sequence shown here is derived from an EMBL/GenBank/DDBJ whole genome shotgun (WGS) entry which is preliminary data.</text>
</comment>
<dbReference type="Pfam" id="PF16980">
    <property type="entry name" value="CitMHS_2"/>
    <property type="match status" value="1"/>
</dbReference>
<dbReference type="InterPro" id="IPR031566">
    <property type="entry name" value="CitMHS_2"/>
</dbReference>
<dbReference type="Proteomes" id="UP000231094">
    <property type="component" value="Unassembled WGS sequence"/>
</dbReference>
<organism evidence="2 3">
    <name type="scientific">Snodgrassella alvi</name>
    <dbReference type="NCBI Taxonomy" id="1196083"/>
    <lineage>
        <taxon>Bacteria</taxon>
        <taxon>Pseudomonadati</taxon>
        <taxon>Pseudomonadota</taxon>
        <taxon>Betaproteobacteria</taxon>
        <taxon>Neisseriales</taxon>
        <taxon>Neisseriaceae</taxon>
        <taxon>Snodgrassella</taxon>
    </lineage>
</organism>
<evidence type="ECO:0000256" key="1">
    <source>
        <dbReference type="SAM" id="Phobius"/>
    </source>
</evidence>
<feature type="transmembrane region" description="Helical" evidence="1">
    <location>
        <begin position="240"/>
        <end position="262"/>
    </location>
</feature>
<protein>
    <submittedName>
        <fullName evidence="2">Sodium:proton antiporter</fullName>
    </submittedName>
</protein>
<feature type="transmembrane region" description="Helical" evidence="1">
    <location>
        <begin position="315"/>
        <end position="338"/>
    </location>
</feature>
<evidence type="ECO:0000313" key="3">
    <source>
        <dbReference type="Proteomes" id="UP000231094"/>
    </source>
</evidence>
<feature type="transmembrane region" description="Helical" evidence="1">
    <location>
        <begin position="54"/>
        <end position="70"/>
    </location>
</feature>
<feature type="transmembrane region" description="Helical" evidence="1">
    <location>
        <begin position="82"/>
        <end position="105"/>
    </location>
</feature>
<proteinExistence type="predicted"/>
<accession>A0A2N9Y5W4</accession>
<feature type="transmembrane region" description="Helical" evidence="1">
    <location>
        <begin position="156"/>
        <end position="175"/>
    </location>
</feature>
<dbReference type="AlphaFoldDB" id="A0A2N9Y5W4"/>
<keyword evidence="1" id="KW-0472">Membrane</keyword>
<gene>
    <name evidence="2" type="ORF">BHC47_02965</name>
</gene>
<keyword evidence="1" id="KW-1133">Transmembrane helix</keyword>
<feature type="transmembrane region" description="Helical" evidence="1">
    <location>
        <begin position="117"/>
        <end position="144"/>
    </location>
</feature>
<feature type="transmembrane region" description="Helical" evidence="1">
    <location>
        <begin position="195"/>
        <end position="219"/>
    </location>
</feature>
<feature type="transmembrane region" description="Helical" evidence="1">
    <location>
        <begin position="21"/>
        <end position="42"/>
    </location>
</feature>
<evidence type="ECO:0000313" key="2">
    <source>
        <dbReference type="EMBL" id="PIT63989.1"/>
    </source>
</evidence>
<feature type="transmembrane region" description="Helical" evidence="1">
    <location>
        <begin position="358"/>
        <end position="382"/>
    </location>
</feature>
<keyword evidence="1" id="KW-0812">Transmembrane</keyword>
<reference evidence="2 3" key="1">
    <citation type="journal article" date="2017" name="MBio">
        <title>Type VI secretion-mediated competition in the bee gut microbiome.</title>
        <authorList>
            <person name="Steele M.I."/>
            <person name="Kwong W.K."/>
            <person name="Powell J.E."/>
            <person name="Whiteley M."/>
            <person name="Moran N.A."/>
        </authorList>
    </citation>
    <scope>NUCLEOTIDE SEQUENCE [LARGE SCALE GENOMIC DNA]</scope>
    <source>
        <strain evidence="2 3">PEB0171</strain>
    </source>
</reference>
<name>A0A2N9Y5W4_9NEIS</name>
<feature type="transmembrane region" description="Helical" evidence="1">
    <location>
        <begin position="394"/>
        <end position="416"/>
    </location>
</feature>
<sequence>MILSLVPFPVLAAGLPANELSLWWCIPFIGTLLSIALCPMLLPKLWHNHNGKIISIWCVLFLLPLSWFYGTSEGISITVHALFQEYIPFMLLLLVLYTLSGGIFININGTGNVKLNVLILAAGTVLAGVMGTTGAAMLFIRPLLRANARRRHRTHLVIFFIFLVANIGGGLTPLGDPPLFLGFLKGVGFQWTFSHMLLPVLINTLILLLIFLCIDHYLLKQETSTDNKVKVQKTIFSWSVQGKANLLLLFAVTGVILISGLYKNAPTWYVYGVEISSVAWIRDGLLLIITLCSLKLTPAKIRRQNDFNWTPMAEVGKLFIGIFITIAPVMAMLQLGGTGNFKILINMIEHNGEPVNTLYFWLSGLLSGFLDNAPTYLVFFNLAGGDAVTLMQHLPATLTAISMGSVFMGALSYIGNAPNLMVKSIAEQHQITMPGFFGYMGWSVALLIPVFLLDTLLFF</sequence>
<dbReference type="EMBL" id="MEIV01000022">
    <property type="protein sequence ID" value="PIT63989.1"/>
    <property type="molecule type" value="Genomic_DNA"/>
</dbReference>